<reference evidence="5 6" key="1">
    <citation type="submission" date="2018-04" db="EMBL/GenBank/DDBJ databases">
        <title>Genomic Encyclopedia of Type Strains, Phase IV (KMG-IV): sequencing the most valuable type-strain genomes for metagenomic binning, comparative biology and taxonomic classification.</title>
        <authorList>
            <person name="Goeker M."/>
        </authorList>
    </citation>
    <scope>NUCLEOTIDE SEQUENCE [LARGE SCALE GENOMIC DNA]</scope>
    <source>
        <strain evidence="5 6">DSM 45771</strain>
    </source>
</reference>
<dbReference type="InterPro" id="IPR028098">
    <property type="entry name" value="Glyco_trans_4-like_N"/>
</dbReference>
<dbReference type="PANTHER" id="PTHR12526:SF630">
    <property type="entry name" value="GLYCOSYLTRANSFERASE"/>
    <property type="match status" value="1"/>
</dbReference>
<proteinExistence type="predicted"/>
<evidence type="ECO:0000259" key="4">
    <source>
        <dbReference type="Pfam" id="PF13439"/>
    </source>
</evidence>
<sequence length="390" mass="42749">MSPLVPDRPIRLSLVLDIADGVGGAEFVLLNTFRHLDRRRVEPELVSLRDGGSMVPEFRGSDVAVHELHRGGRWDMRSVVRLWRHFRTHRPDVVLVAHFQRASLTLGRLVARLAGVPTQIVAVHDMGLTSVGLRCLPRHVVETLFLTDALALLGPSQREYLHAEEGVGRYPWRRAREFIVPNGVALPERPAVEQHEATRAEVRAEWGAGPDDVVLGVVARLTPQKAHEVLFRAVARLRAQHPNVRVVLAGDGPRREELAAIVEREGLPDVVRFLGERRDVPRLLAGFDVFALSSKHEGVPIAVIEAMAAELPVVAPGVGGLPDVVGDGSEGFVVAPGDDAALADRLARLVADPDLRTALGKNARRRAEHEFTIEATARAFEDMVAAVARR</sequence>
<gene>
    <name evidence="5" type="ORF">C8D89_110148</name>
</gene>
<accession>A0A2U1F747</accession>
<dbReference type="AlphaFoldDB" id="A0A2U1F747"/>
<dbReference type="Pfam" id="PF13439">
    <property type="entry name" value="Glyco_transf_4"/>
    <property type="match status" value="1"/>
</dbReference>
<keyword evidence="6" id="KW-1185">Reference proteome</keyword>
<dbReference type="PANTHER" id="PTHR12526">
    <property type="entry name" value="GLYCOSYLTRANSFERASE"/>
    <property type="match status" value="1"/>
</dbReference>
<dbReference type="SUPFAM" id="SSF53756">
    <property type="entry name" value="UDP-Glycosyltransferase/glycogen phosphorylase"/>
    <property type="match status" value="1"/>
</dbReference>
<dbReference type="OrthoDB" id="3646807at2"/>
<evidence type="ECO:0000259" key="3">
    <source>
        <dbReference type="Pfam" id="PF00534"/>
    </source>
</evidence>
<dbReference type="GO" id="GO:0016757">
    <property type="term" value="F:glycosyltransferase activity"/>
    <property type="evidence" value="ECO:0007669"/>
    <property type="project" value="UniProtKB-KW"/>
</dbReference>
<dbReference type="Proteomes" id="UP000245639">
    <property type="component" value="Unassembled WGS sequence"/>
</dbReference>
<keyword evidence="1" id="KW-0328">Glycosyltransferase</keyword>
<feature type="domain" description="Glycosyl transferase family 1" evidence="3">
    <location>
        <begin position="200"/>
        <end position="366"/>
    </location>
</feature>
<dbReference type="Pfam" id="PF00534">
    <property type="entry name" value="Glycos_transf_1"/>
    <property type="match status" value="1"/>
</dbReference>
<evidence type="ECO:0000313" key="6">
    <source>
        <dbReference type="Proteomes" id="UP000245639"/>
    </source>
</evidence>
<keyword evidence="2 5" id="KW-0808">Transferase</keyword>
<evidence type="ECO:0000256" key="1">
    <source>
        <dbReference type="ARBA" id="ARBA00022676"/>
    </source>
</evidence>
<evidence type="ECO:0000256" key="2">
    <source>
        <dbReference type="ARBA" id="ARBA00022679"/>
    </source>
</evidence>
<name>A0A2U1F747_9PSEU</name>
<dbReference type="EMBL" id="QEKW01000010">
    <property type="protein sequence ID" value="PVZ07994.1"/>
    <property type="molecule type" value="Genomic_DNA"/>
</dbReference>
<dbReference type="Gene3D" id="3.40.50.2000">
    <property type="entry name" value="Glycogen Phosphorylase B"/>
    <property type="match status" value="2"/>
</dbReference>
<dbReference type="RefSeq" id="WP_116709667.1">
    <property type="nucleotide sequence ID" value="NZ_QEKW01000010.1"/>
</dbReference>
<evidence type="ECO:0000313" key="5">
    <source>
        <dbReference type="EMBL" id="PVZ07994.1"/>
    </source>
</evidence>
<organism evidence="5 6">
    <name type="scientific">Actinomycetospora cinnamomea</name>
    <dbReference type="NCBI Taxonomy" id="663609"/>
    <lineage>
        <taxon>Bacteria</taxon>
        <taxon>Bacillati</taxon>
        <taxon>Actinomycetota</taxon>
        <taxon>Actinomycetes</taxon>
        <taxon>Pseudonocardiales</taxon>
        <taxon>Pseudonocardiaceae</taxon>
        <taxon>Actinomycetospora</taxon>
    </lineage>
</organism>
<dbReference type="InterPro" id="IPR001296">
    <property type="entry name" value="Glyco_trans_1"/>
</dbReference>
<comment type="caution">
    <text evidence="5">The sequence shown here is derived from an EMBL/GenBank/DDBJ whole genome shotgun (WGS) entry which is preliminary data.</text>
</comment>
<protein>
    <submittedName>
        <fullName evidence="5">Glycosyltransferase involved in cell wall biosynthesis</fullName>
    </submittedName>
</protein>
<feature type="domain" description="Glycosyltransferase subfamily 4-like N-terminal" evidence="4">
    <location>
        <begin position="22"/>
        <end position="184"/>
    </location>
</feature>